<protein>
    <recommendedName>
        <fullName evidence="3">Ig-like domain-containing protein</fullName>
    </recommendedName>
</protein>
<dbReference type="HOGENOM" id="CLU_1901050_0_0_1"/>
<accession>M3YAS6</accession>
<dbReference type="Gene3D" id="2.60.40.10">
    <property type="entry name" value="Immunoglobulins"/>
    <property type="match status" value="1"/>
</dbReference>
<dbReference type="InterPro" id="IPR013783">
    <property type="entry name" value="Ig-like_fold"/>
</dbReference>
<dbReference type="GeneTree" id="ENSGT00440000034680"/>
<dbReference type="EMBL" id="AEYP01102307">
    <property type="status" value="NOT_ANNOTATED_CDS"/>
    <property type="molecule type" value="Genomic_DNA"/>
</dbReference>
<keyword evidence="1" id="KW-0732">Signal</keyword>
<dbReference type="InterPro" id="IPR036179">
    <property type="entry name" value="Ig-like_dom_sf"/>
</dbReference>
<sequence length="134" mass="14155">LGPRCLICLRFLLPVSGVRAPTIHQGPPVSVQPIGSLLALECTVKGTSVPYLYWYLRSPGGTPALLFSSVNVDQIVRETPQNFTALRPTDVTPASISAPGVSHRGGWGRHLYKTPPSPGAPTLGLAGGYLGAWL</sequence>
<name>M3YAS6_MUSPF</name>
<feature type="chain" id="PRO_5004044578" description="Ig-like domain-containing protein" evidence="1">
    <location>
        <begin position="21"/>
        <end position="134"/>
    </location>
</feature>
<dbReference type="Ensembl" id="ENSMPUT00000008569.1">
    <property type="protein sequence ID" value="ENSMPUP00000008433.1"/>
    <property type="gene ID" value="ENSMPUG00000008498.1"/>
</dbReference>
<evidence type="ECO:0000256" key="1">
    <source>
        <dbReference type="SAM" id="SignalP"/>
    </source>
</evidence>
<dbReference type="AlphaFoldDB" id="M3YAS6"/>
<dbReference type="eggNOG" id="ENOG502SX2J">
    <property type="taxonomic scope" value="Eukaryota"/>
</dbReference>
<evidence type="ECO:0000313" key="2">
    <source>
        <dbReference type="Ensembl" id="ENSMPUP00000008433.1"/>
    </source>
</evidence>
<reference evidence="2" key="1">
    <citation type="submission" date="2024-06" db="UniProtKB">
        <authorList>
            <consortium name="Ensembl"/>
        </authorList>
    </citation>
    <scope>IDENTIFICATION</scope>
</reference>
<dbReference type="InParanoid" id="M3YAS6"/>
<dbReference type="STRING" id="9669.ENSMPUP00000008433"/>
<organism evidence="2">
    <name type="scientific">Mustela putorius furo</name>
    <name type="common">European domestic ferret</name>
    <name type="synonym">Mustela furo</name>
    <dbReference type="NCBI Taxonomy" id="9669"/>
    <lineage>
        <taxon>Eukaryota</taxon>
        <taxon>Metazoa</taxon>
        <taxon>Chordata</taxon>
        <taxon>Craniata</taxon>
        <taxon>Vertebrata</taxon>
        <taxon>Euteleostomi</taxon>
        <taxon>Mammalia</taxon>
        <taxon>Eutheria</taxon>
        <taxon>Laurasiatheria</taxon>
        <taxon>Carnivora</taxon>
        <taxon>Caniformia</taxon>
        <taxon>Musteloidea</taxon>
        <taxon>Mustelidae</taxon>
        <taxon>Mustelinae</taxon>
        <taxon>Mustela</taxon>
    </lineage>
</organism>
<feature type="signal peptide" evidence="1">
    <location>
        <begin position="1"/>
        <end position="20"/>
    </location>
</feature>
<proteinExistence type="predicted"/>
<dbReference type="SUPFAM" id="SSF48726">
    <property type="entry name" value="Immunoglobulin"/>
    <property type="match status" value="1"/>
</dbReference>
<evidence type="ECO:0008006" key="3">
    <source>
        <dbReference type="Google" id="ProtNLM"/>
    </source>
</evidence>